<accession>A0A0G4FI46</accession>
<feature type="compositionally biased region" description="Polar residues" evidence="5">
    <location>
        <begin position="30"/>
        <end position="43"/>
    </location>
</feature>
<reference evidence="8 9" key="1">
    <citation type="submission" date="2014-11" db="EMBL/GenBank/DDBJ databases">
        <authorList>
            <person name="Zhu J."/>
            <person name="Qi W."/>
            <person name="Song R."/>
        </authorList>
    </citation>
    <scope>NUCLEOTIDE SEQUENCE [LARGE SCALE GENOMIC DNA]</scope>
</reference>
<keyword evidence="9" id="KW-1185">Reference proteome</keyword>
<comment type="similarity">
    <text evidence="2">Belongs to the SURF6 family.</text>
</comment>
<evidence type="ECO:0000313" key="8">
    <source>
        <dbReference type="EMBL" id="CEM13084.1"/>
    </source>
</evidence>
<dbReference type="AlphaFoldDB" id="A0A0G4FI46"/>
<feature type="compositionally biased region" description="Basic and acidic residues" evidence="5">
    <location>
        <begin position="317"/>
        <end position="361"/>
    </location>
</feature>
<gene>
    <name evidence="8" type="ORF">Vbra_5854</name>
</gene>
<dbReference type="GO" id="GO:0003677">
    <property type="term" value="F:DNA binding"/>
    <property type="evidence" value="ECO:0007669"/>
    <property type="project" value="TreeGrafter"/>
</dbReference>
<feature type="compositionally biased region" description="Low complexity" evidence="5">
    <location>
        <begin position="219"/>
        <end position="235"/>
    </location>
</feature>
<dbReference type="InParanoid" id="A0A0G4FI46"/>
<name>A0A0G4FI46_VITBC</name>
<dbReference type="OrthoDB" id="10684712at2759"/>
<dbReference type="InterPro" id="IPR007019">
    <property type="entry name" value="SURF6"/>
</dbReference>
<feature type="region of interest" description="Disordered" evidence="5">
    <location>
        <begin position="139"/>
        <end position="235"/>
    </location>
</feature>
<feature type="compositionally biased region" description="Basic and acidic residues" evidence="5">
    <location>
        <begin position="376"/>
        <end position="385"/>
    </location>
</feature>
<feature type="compositionally biased region" description="Basic and acidic residues" evidence="5">
    <location>
        <begin position="54"/>
        <end position="66"/>
    </location>
</feature>
<dbReference type="Proteomes" id="UP000041254">
    <property type="component" value="Unassembled WGS sequence"/>
</dbReference>
<dbReference type="PhylomeDB" id="A0A0G4FI46"/>
<keyword evidence="3" id="KW-0539">Nucleus</keyword>
<evidence type="ECO:0000313" key="9">
    <source>
        <dbReference type="Proteomes" id="UP000041254"/>
    </source>
</evidence>
<keyword evidence="4" id="KW-0175">Coiled coil</keyword>
<evidence type="ECO:0008006" key="10">
    <source>
        <dbReference type="Google" id="ProtNLM"/>
    </source>
</evidence>
<dbReference type="Pfam" id="PF04935">
    <property type="entry name" value="SURF6"/>
    <property type="match status" value="1"/>
</dbReference>
<feature type="domain" description="Ribosomal RNA-processing protein 14/surfeit locus protein 6 C-terminal" evidence="6">
    <location>
        <begin position="185"/>
        <end position="377"/>
    </location>
</feature>
<feature type="region of interest" description="Disordered" evidence="5">
    <location>
        <begin position="304"/>
        <end position="385"/>
    </location>
</feature>
<sequence>MVDVYKTLTFFDSFVNLVPADHYIKGGGSISRTSTDNQESSDVSRGKASSKKAHKDDRNTLKRQRYDPSQLLATTEQIRLRVEADQRQRQKDLKQIARAEKREEQMKRATDGKRDQLALQGGGFEFDDDEQHQNGDALVGKKRQRDEGGDGDGGGVAPMLHGARGGGSVSREELRERLHAVLRKQRADRKADEPKRGRKGRNRREQQAKEALDQVDTNQQQQRQVSKAPAAAAAAGAIKEDIEYGDFVFKKSVAESDHTLLEPNAPGSKKRKIQADLKKIREERQALEVITDVEERKRREAELAMERAMQKAQGEQVRTDASRLKKSQKAQEKKKEKSRQQWADRKKAVEEGKKERQEQRAENIANYRGKRKGAKGKADAQHKTD</sequence>
<evidence type="ECO:0000259" key="6">
    <source>
        <dbReference type="Pfam" id="PF04935"/>
    </source>
</evidence>
<dbReference type="InterPro" id="IPR029190">
    <property type="entry name" value="Rrp14/SURF6_C"/>
</dbReference>
<comment type="subcellular location">
    <subcellularLocation>
        <location evidence="1">Nucleus</location>
    </subcellularLocation>
</comment>
<organism evidence="8 9">
    <name type="scientific">Vitrella brassicaformis (strain CCMP3155)</name>
    <dbReference type="NCBI Taxonomy" id="1169540"/>
    <lineage>
        <taxon>Eukaryota</taxon>
        <taxon>Sar</taxon>
        <taxon>Alveolata</taxon>
        <taxon>Colpodellida</taxon>
        <taxon>Vitrellaceae</taxon>
        <taxon>Vitrella</taxon>
    </lineage>
</organism>
<evidence type="ECO:0000256" key="4">
    <source>
        <dbReference type="SAM" id="Coils"/>
    </source>
</evidence>
<dbReference type="GO" id="GO:0003723">
    <property type="term" value="F:RNA binding"/>
    <property type="evidence" value="ECO:0007669"/>
    <property type="project" value="TreeGrafter"/>
</dbReference>
<evidence type="ECO:0000256" key="3">
    <source>
        <dbReference type="ARBA" id="ARBA00023242"/>
    </source>
</evidence>
<dbReference type="GO" id="GO:0042273">
    <property type="term" value="P:ribosomal large subunit biogenesis"/>
    <property type="evidence" value="ECO:0007669"/>
    <property type="project" value="TreeGrafter"/>
</dbReference>
<dbReference type="PANTHER" id="PTHR14369">
    <property type="entry name" value="SURFEIT LOCUS PROTEIN 6"/>
    <property type="match status" value="1"/>
</dbReference>
<dbReference type="Pfam" id="PF15459">
    <property type="entry name" value="RRP14"/>
    <property type="match status" value="1"/>
</dbReference>
<feature type="compositionally biased region" description="Basic and acidic residues" evidence="5">
    <location>
        <begin position="170"/>
        <end position="179"/>
    </location>
</feature>
<feature type="coiled-coil region" evidence="4">
    <location>
        <begin position="82"/>
        <end position="109"/>
    </location>
</feature>
<dbReference type="STRING" id="1169540.A0A0G4FI46"/>
<feature type="domain" description="Ribosomal RNA-processing protein 14 N-terminal" evidence="7">
    <location>
        <begin position="9"/>
        <end position="68"/>
    </location>
</feature>
<dbReference type="VEuPathDB" id="CryptoDB:Vbra_5854"/>
<dbReference type="GO" id="GO:0005730">
    <property type="term" value="C:nucleolus"/>
    <property type="evidence" value="ECO:0007669"/>
    <property type="project" value="TreeGrafter"/>
</dbReference>
<evidence type="ECO:0000256" key="2">
    <source>
        <dbReference type="ARBA" id="ARBA00005904"/>
    </source>
</evidence>
<dbReference type="PANTHER" id="PTHR14369:SF0">
    <property type="entry name" value="SURFEIT LOCUS PROTEIN 6"/>
    <property type="match status" value="1"/>
</dbReference>
<dbReference type="EMBL" id="CDMY01000443">
    <property type="protein sequence ID" value="CEM13084.1"/>
    <property type="molecule type" value="Genomic_DNA"/>
</dbReference>
<dbReference type="OMA" id="VEDMEWQ"/>
<evidence type="ECO:0000259" key="7">
    <source>
        <dbReference type="Pfam" id="PF15459"/>
    </source>
</evidence>
<feature type="region of interest" description="Disordered" evidence="5">
    <location>
        <begin position="26"/>
        <end position="72"/>
    </location>
</feature>
<dbReference type="GO" id="GO:0042274">
    <property type="term" value="P:ribosomal small subunit biogenesis"/>
    <property type="evidence" value="ECO:0007669"/>
    <property type="project" value="TreeGrafter"/>
</dbReference>
<proteinExistence type="inferred from homology"/>
<dbReference type="InterPro" id="IPR029188">
    <property type="entry name" value="Rrp14_N"/>
</dbReference>
<evidence type="ECO:0000256" key="5">
    <source>
        <dbReference type="SAM" id="MobiDB-lite"/>
    </source>
</evidence>
<evidence type="ECO:0000256" key="1">
    <source>
        <dbReference type="ARBA" id="ARBA00004123"/>
    </source>
</evidence>
<feature type="compositionally biased region" description="Basic and acidic residues" evidence="5">
    <location>
        <begin position="203"/>
        <end position="212"/>
    </location>
</feature>
<protein>
    <recommendedName>
        <fullName evidence="10">Ribosomal RNA-processing protein 14/surfeit locus protein 6 C-terminal domain-containing protein</fullName>
    </recommendedName>
</protein>